<dbReference type="Pfam" id="PF01935">
    <property type="entry name" value="DUF87"/>
    <property type="match status" value="1"/>
</dbReference>
<dbReference type="PANTHER" id="PTHR42957">
    <property type="entry name" value="HELICASE MJ1565-RELATED"/>
    <property type="match status" value="1"/>
</dbReference>
<name>A0ABT3RIG5_9BACT</name>
<evidence type="ECO:0000313" key="2">
    <source>
        <dbReference type="EMBL" id="MCX2741454.1"/>
    </source>
</evidence>
<protein>
    <submittedName>
        <fullName evidence="2">DNA phosphorothioation-dependent restriction protein DptH</fullName>
    </submittedName>
</protein>
<feature type="domain" description="Helicase HerA central" evidence="1">
    <location>
        <begin position="1380"/>
        <end position="1590"/>
    </location>
</feature>
<dbReference type="PANTHER" id="PTHR42957:SF1">
    <property type="entry name" value="HELICASE MJ1565-RELATED"/>
    <property type="match status" value="1"/>
</dbReference>
<evidence type="ECO:0000259" key="1">
    <source>
        <dbReference type="Pfam" id="PF01935"/>
    </source>
</evidence>
<gene>
    <name evidence="2" type="primary">dptH</name>
    <name evidence="2" type="ORF">OO017_15955</name>
</gene>
<sequence>MLKQFYNYLADSLFHFFEASALLKAGDRYSLHLEKEENVCAFYESLISYRPEATSDFHYRHTVEAKEFVSHKVNINGIDLILATSEQATEHYLTTLRNQVAGQLGAFQETAIVILYSGKLDSLLGGSGDLSKAGMPLNFSDFSDNLMKRIADSSFSAVKKVILQEAVSRKLKELHTDSATIFDLANVVGLYQKGTIEQGDYAALGLFPHEELESFTDTDTVRKALEENQKWFSNIEYVVRHGEISRDLDRKLTPKGIKSLEERLVDDRWKEFDFSSISKWAKVKDKTKPALYLDTNPVAHSEGVFVWDRPQAETIAKRRERNILVFNPLAEYPITVTLGFDDTLKGKLKTEGTARAKGEVSVEGKNIKVKLVAPAVNSDFLYFEFHDEKAKTNKYKFKVWSLPFSPALFEGVEACYTIGKQGHLILSTDGELTLNRSSKLKEYATVLATGDQFELKEDQKLTLRVDPEAEEEIIPFTTSFQGIQMQMCVKQAVELPKSIKGWEVWQDKRIYSESYRHVYNSDLSTLKLYFRNQEFTVRDEFRKTLLLEIKLFESDGLCWHEYENGELEGRDLRLSQAMKQAFTDFVQFYRDRDQLPSLTYMGEALNDKAQRYVEVFLDEVNMIKEDSVLDENEEADLFLLGTVIESFGRRVVKISPVHPLVVAYQLELNSQVGGLKLYEAVLKKLTPLNLLPLIHWENPRKLNDPVLYASKENSHSPEWIYFSNDLHFKQFAGREFIRSLVMTKLKDFSSNFNYLFFYDRRTPLKINVVNMGDCLQVLQGIFDYYKKLVYDGASPHELRPIDLFIYGSDRYVTAFEKMAHLSEKEDIEEAFDISVNSANHDLDDLINALRDKIHFYTRDLKKECEYAHLTFYQFDSADVTKAYSMMDNVPSGLSLDGLISDVPSYYDNQAYITGFGTKYHGRDNLLLETTKAYNALARVSFTKNPFEKNKSLSTNIDTNIKHKLDELYMHSQWVTFVDPHFDLSFFKDKNDLIIIHYSDQYSNASGFDAITVTRKTEQYQFMLQEVLRQKNVSYADYNIRRLIDLYNAINGEWLLRLIGSKDENLRREKLSILSAVKSFLAYYDHPDIIWVPVSLEEILRISGGAGLKQKEGLFSGKNLGATEYHCDDLLMIGLFEVNGTLHVQFYPVEVKIGKNNPDVLKKARLQALKTKQLIYEHLTDEENPFLAKLYRSFFAKIAVMNASKMQLYGVWPNKRWDKITELYRSRLLNDDFVVSNLLSGEIREYAVFAFTQDALSREYTLDEDNRGISVTFLEEDGYNYLVKSIDELKVWLFHTKNSIETQRLLASLTPLDSDPVVGYVEEVNGADTDIEGYAEESSLIEEEEQDIGLLGEMERPMRIVFGEEINDREQVYWYPTTTSKVMHTNTGIIGTMGTGKTQFTKSLITQLHLEGKHNVGGTSVGILIFDYKGDYIKHDFVQATNAKVYNLYHLPYNPLAIDISSNAMPLLPLHIAATLQETIATAFNLGIRQKATLRDVILQAYEEKGIHKVNQATWANTAPTIADICEIYLSDETNSKDSLHAALTQLFEYEIFQPDGTKTSSLYDLLDGVTVINLSGYSEAIQNLVVAITLDAFYSQMQKHGHSRIAGDYRQLTKMILVDEADNFLSKNFISLRKLLKEGREFGVGTILSTQFVDHFSTSDNDYSQYILTWIVHRVNEVKGREVEALFSVSDKDQKENLIQRIKKLEKHHSLVNLAGSPPIIMEDRAFWKLLAEIVT</sequence>
<reference evidence="2 3" key="1">
    <citation type="submission" date="2022-11" db="EMBL/GenBank/DDBJ databases">
        <title>The characterization of three novel Bacteroidetes species and genomic analysis of their roles in tidal elemental geochemical cycles.</title>
        <authorList>
            <person name="Ma K.-J."/>
        </authorList>
    </citation>
    <scope>NUCLEOTIDE SEQUENCE [LARGE SCALE GENOMIC DNA]</scope>
    <source>
        <strain evidence="2 3">M82</strain>
    </source>
</reference>
<dbReference type="RefSeq" id="WP_266053668.1">
    <property type="nucleotide sequence ID" value="NZ_JAPFQO010000011.1"/>
</dbReference>
<keyword evidence="3" id="KW-1185">Reference proteome</keyword>
<dbReference type="SUPFAM" id="SSF52540">
    <property type="entry name" value="P-loop containing nucleoside triphosphate hydrolases"/>
    <property type="match status" value="1"/>
</dbReference>
<dbReference type="EMBL" id="JAPFQO010000011">
    <property type="protein sequence ID" value="MCX2741454.1"/>
    <property type="molecule type" value="Genomic_DNA"/>
</dbReference>
<organism evidence="2 3">
    <name type="scientific">Pontibacter anaerobius</name>
    <dbReference type="NCBI Taxonomy" id="2993940"/>
    <lineage>
        <taxon>Bacteria</taxon>
        <taxon>Pseudomonadati</taxon>
        <taxon>Bacteroidota</taxon>
        <taxon>Cytophagia</taxon>
        <taxon>Cytophagales</taxon>
        <taxon>Hymenobacteraceae</taxon>
        <taxon>Pontibacter</taxon>
    </lineage>
</organism>
<dbReference type="InterPro" id="IPR017646">
    <property type="entry name" value="Dnd_assoc_2"/>
</dbReference>
<evidence type="ECO:0000313" key="3">
    <source>
        <dbReference type="Proteomes" id="UP001207228"/>
    </source>
</evidence>
<comment type="caution">
    <text evidence="2">The sequence shown here is derived from an EMBL/GenBank/DDBJ whole genome shotgun (WGS) entry which is preliminary data.</text>
</comment>
<dbReference type="InterPro" id="IPR008571">
    <property type="entry name" value="HerA-like"/>
</dbReference>
<dbReference type="NCBIfam" id="TIGR03237">
    <property type="entry name" value="dnd_assoc_2"/>
    <property type="match status" value="1"/>
</dbReference>
<dbReference type="InterPro" id="IPR027417">
    <property type="entry name" value="P-loop_NTPase"/>
</dbReference>
<accession>A0ABT3RIG5</accession>
<dbReference type="Gene3D" id="3.40.50.300">
    <property type="entry name" value="P-loop containing nucleotide triphosphate hydrolases"/>
    <property type="match status" value="2"/>
</dbReference>
<dbReference type="Proteomes" id="UP001207228">
    <property type="component" value="Unassembled WGS sequence"/>
</dbReference>
<dbReference type="InterPro" id="IPR002789">
    <property type="entry name" value="HerA_central"/>
</dbReference>
<proteinExistence type="predicted"/>